<gene>
    <name evidence="4" type="ORF">C7460_12330</name>
</gene>
<dbReference type="SUPFAM" id="SSF109604">
    <property type="entry name" value="HD-domain/PDEase-like"/>
    <property type="match status" value="1"/>
</dbReference>
<proteinExistence type="predicted"/>
<sequence length="196" mass="22482">MPNTRLLQQLEFIREIDKLKYIFRKSRLFGSDRHENDAEHSWHLAMMAVVLEEHAIAPVSLLRVIKMLLIHDIVEIDAGDTFLYDTTKDHNNTEEELVAANRIFGILPEDQRDEFIKIWQEFEAGESADARFAKALDRLEPVMQNASNGGGTWQEFDVPKEKVLNKIQGISRGSDTLWAYTQQLLDKCVADGLLKA</sequence>
<dbReference type="EMBL" id="QREG01000023">
    <property type="protein sequence ID" value="RED93852.1"/>
    <property type="molecule type" value="Genomic_DNA"/>
</dbReference>
<keyword evidence="5" id="KW-1185">Reference proteome</keyword>
<reference evidence="4 5" key="1">
    <citation type="submission" date="2018-07" db="EMBL/GenBank/DDBJ databases">
        <title>Genomic Encyclopedia of Type Strains, Phase IV (KMG-IV): sequencing the most valuable type-strain genomes for metagenomic binning, comparative biology and taxonomic classification.</title>
        <authorList>
            <person name="Goeker M."/>
        </authorList>
    </citation>
    <scope>NUCLEOTIDE SEQUENCE [LARGE SCALE GENOMIC DNA]</scope>
    <source>
        <strain evidence="4 5">DSM 4134</strain>
    </source>
</reference>
<evidence type="ECO:0000259" key="3">
    <source>
        <dbReference type="Pfam" id="PF13023"/>
    </source>
</evidence>
<dbReference type="Gene3D" id="1.10.3210.10">
    <property type="entry name" value="Hypothetical protein af1432"/>
    <property type="match status" value="1"/>
</dbReference>
<dbReference type="OrthoDB" id="9796032at2"/>
<dbReference type="PANTHER" id="PTHR11845:SF13">
    <property type="entry name" value="5'-DEOXYNUCLEOTIDASE HDDC2"/>
    <property type="match status" value="1"/>
</dbReference>
<dbReference type="Proteomes" id="UP000256779">
    <property type="component" value="Unassembled WGS sequence"/>
</dbReference>
<keyword evidence="2 4" id="KW-0378">Hydrolase</keyword>
<dbReference type="PANTHER" id="PTHR11845">
    <property type="entry name" value="5'-DEOXYNUCLEOTIDASE HDDC2"/>
    <property type="match status" value="1"/>
</dbReference>
<dbReference type="Pfam" id="PF13023">
    <property type="entry name" value="HD_3"/>
    <property type="match status" value="1"/>
</dbReference>
<accession>A0A3D9KY10</accession>
<protein>
    <submittedName>
        <fullName evidence="4">Putative hydrolase of HD superfamily</fullName>
    </submittedName>
</protein>
<name>A0A3D9KY10_MARFU</name>
<dbReference type="AlphaFoldDB" id="A0A3D9KY10"/>
<evidence type="ECO:0000256" key="2">
    <source>
        <dbReference type="ARBA" id="ARBA00022801"/>
    </source>
</evidence>
<dbReference type="InterPro" id="IPR039356">
    <property type="entry name" value="YfbR/HDDC2"/>
</dbReference>
<evidence type="ECO:0000313" key="4">
    <source>
        <dbReference type="EMBL" id="RED93852.1"/>
    </source>
</evidence>
<dbReference type="GO" id="GO:0002953">
    <property type="term" value="F:5'-deoxynucleotidase activity"/>
    <property type="evidence" value="ECO:0007669"/>
    <property type="project" value="InterPro"/>
</dbReference>
<dbReference type="RefSeq" id="WP_115869772.1">
    <property type="nucleotide sequence ID" value="NZ_QREG01000023.1"/>
</dbReference>
<dbReference type="InterPro" id="IPR006674">
    <property type="entry name" value="HD_domain"/>
</dbReference>
<dbReference type="GO" id="GO:0005737">
    <property type="term" value="C:cytoplasm"/>
    <property type="evidence" value="ECO:0007669"/>
    <property type="project" value="TreeGrafter"/>
</dbReference>
<evidence type="ECO:0000256" key="1">
    <source>
        <dbReference type="ARBA" id="ARBA00022723"/>
    </source>
</evidence>
<comment type="caution">
    <text evidence="4">The sequence shown here is derived from an EMBL/GenBank/DDBJ whole genome shotgun (WGS) entry which is preliminary data.</text>
</comment>
<keyword evidence="1" id="KW-0479">Metal-binding</keyword>
<feature type="domain" description="HD" evidence="3">
    <location>
        <begin position="16"/>
        <end position="168"/>
    </location>
</feature>
<organism evidence="4 5">
    <name type="scientific">Marinoscillum furvescens DSM 4134</name>
    <dbReference type="NCBI Taxonomy" id="1122208"/>
    <lineage>
        <taxon>Bacteria</taxon>
        <taxon>Pseudomonadati</taxon>
        <taxon>Bacteroidota</taxon>
        <taxon>Cytophagia</taxon>
        <taxon>Cytophagales</taxon>
        <taxon>Reichenbachiellaceae</taxon>
        <taxon>Marinoscillum</taxon>
    </lineage>
</organism>
<dbReference type="GO" id="GO:0046872">
    <property type="term" value="F:metal ion binding"/>
    <property type="evidence" value="ECO:0007669"/>
    <property type="project" value="UniProtKB-KW"/>
</dbReference>
<evidence type="ECO:0000313" key="5">
    <source>
        <dbReference type="Proteomes" id="UP000256779"/>
    </source>
</evidence>